<dbReference type="InterPro" id="IPR029486">
    <property type="entry name" value="GH97_N"/>
</dbReference>
<evidence type="ECO:0000256" key="3">
    <source>
        <dbReference type="SAM" id="SignalP"/>
    </source>
</evidence>
<dbReference type="OrthoDB" id="57532at2"/>
<keyword evidence="3" id="KW-0732">Signal</keyword>
<dbReference type="Proteomes" id="UP000011885">
    <property type="component" value="Unassembled WGS sequence"/>
</dbReference>
<dbReference type="InterPro" id="IPR052720">
    <property type="entry name" value="Glycosyl_hydrolase_97"/>
</dbReference>
<accession>M5U4M1</accession>
<dbReference type="Gene3D" id="2.60.40.1180">
    <property type="entry name" value="Golgi alpha-mannosidase II"/>
    <property type="match status" value="1"/>
</dbReference>
<evidence type="ECO:0000256" key="2">
    <source>
        <dbReference type="ARBA" id="ARBA00023295"/>
    </source>
</evidence>
<feature type="domain" description="Glycosyl-hydrolase 97 catalytic" evidence="4">
    <location>
        <begin position="291"/>
        <end position="470"/>
    </location>
</feature>
<evidence type="ECO:0000259" key="5">
    <source>
        <dbReference type="Pfam" id="PF14508"/>
    </source>
</evidence>
<dbReference type="PANTHER" id="PTHR35803">
    <property type="entry name" value="GLUCAN 1,4-ALPHA-GLUCOSIDASE SUSB-RELATED"/>
    <property type="match status" value="1"/>
</dbReference>
<sequence length="668" mass="74258">MITMNTTARFLFAALAICCVPSSAESIRLESPSGILAGQFTLVEGVPYWSVQANDNVVLEKGRLGVKLTDNAFGSFESASVEKGSVNETIKTAWGKFASCPNHFHSLAWTLVEQEAPRRTLRIEARAYDQGIAVRYVFPKEGGYEESISLSDDLTEFVFPHDATGWCYAGEHDPEGPKPLSEFRAKKGTAARLPLVSELRPNVFTAVMEAAIYDVAPMDLVSSDRGEYAFRAKFSRSTIPSGNATSWRVLQVASKPGDLLLSPVTYCLNPPCELDDPSWVKPGLAMWDWRAWGAKTDDGFTYGLDMPSWRRFIDFASKHGVSYLVLDAGWYGLEFEASSDPTTSRDYLLVQPDPNKPHLKPQAPPADWEDPTDIPELIQYAKERNVGIVLYINDIARLNFPFEKTLALYEKWGAAGIKYGFMKGKGQQKVRDTRSIVELCAKHHLLCDFHDGPIPPSGDRRTYPNYVAREFCHAQSDSLRTFTPTGFCETVFVNMLAGPLDMNNGLFTLEDPASVRPKIFKNVDTTVVAETARVMITFSGLAILPDCPEAYEAKADLFEYLGKLPMTWDETRVLDGKIGDYVSMARRSGDEWFVASANNEEPRTLPIKLDFLDPNVSYVATLYEDGADAHFQTNRESYRVRKIEVQQGDVVSAAMAAGGGHCVWIAPK</sequence>
<dbReference type="Pfam" id="PF10566">
    <property type="entry name" value="Glyco_hydro_97"/>
    <property type="match status" value="1"/>
</dbReference>
<gene>
    <name evidence="7" type="ORF">RSSM_02146</name>
</gene>
<evidence type="ECO:0000259" key="4">
    <source>
        <dbReference type="Pfam" id="PF10566"/>
    </source>
</evidence>
<name>M5U4M1_9BACT</name>
<protein>
    <submittedName>
        <fullName evidence="7">Alpha-glucosidase</fullName>
    </submittedName>
</protein>
<dbReference type="AlphaFoldDB" id="M5U4M1"/>
<keyword evidence="8" id="KW-1185">Reference proteome</keyword>
<dbReference type="Pfam" id="PF14509">
    <property type="entry name" value="GH97_C"/>
    <property type="match status" value="1"/>
</dbReference>
<dbReference type="GO" id="GO:0030246">
    <property type="term" value="F:carbohydrate binding"/>
    <property type="evidence" value="ECO:0007669"/>
    <property type="project" value="InterPro"/>
</dbReference>
<comment type="caution">
    <text evidence="7">The sequence shown here is derived from an EMBL/GenBank/DDBJ whole genome shotgun (WGS) entry which is preliminary data.</text>
</comment>
<dbReference type="InterPro" id="IPR017853">
    <property type="entry name" value="GH"/>
</dbReference>
<dbReference type="Gene3D" id="2.70.98.10">
    <property type="match status" value="1"/>
</dbReference>
<dbReference type="GO" id="GO:0016798">
    <property type="term" value="F:hydrolase activity, acting on glycosyl bonds"/>
    <property type="evidence" value="ECO:0007669"/>
    <property type="project" value="UniProtKB-KW"/>
</dbReference>
<feature type="domain" description="Glycosyl-hydrolase 97 C-terminal oligomerisation" evidence="6">
    <location>
        <begin position="567"/>
        <end position="665"/>
    </location>
</feature>
<keyword evidence="1" id="KW-0378">Hydrolase</keyword>
<dbReference type="PATRIC" id="fig|1263870.3.peg.2288"/>
<dbReference type="SUPFAM" id="SSF51445">
    <property type="entry name" value="(Trans)glycosidases"/>
    <property type="match status" value="1"/>
</dbReference>
<feature type="signal peptide" evidence="3">
    <location>
        <begin position="1"/>
        <end position="24"/>
    </location>
</feature>
<reference evidence="7 8" key="1">
    <citation type="journal article" date="2013" name="Mar. Genomics">
        <title>Expression of sulfatases in Rhodopirellula baltica and the diversity of sulfatases in the genus Rhodopirellula.</title>
        <authorList>
            <person name="Wegner C.E."/>
            <person name="Richter-Heitmann T."/>
            <person name="Klindworth A."/>
            <person name="Klockow C."/>
            <person name="Richter M."/>
            <person name="Achstetter T."/>
            <person name="Glockner F.O."/>
            <person name="Harder J."/>
        </authorList>
    </citation>
    <scope>NUCLEOTIDE SEQUENCE [LARGE SCALE GENOMIC DNA]</scope>
    <source>
        <strain evidence="7 8">SM41</strain>
    </source>
</reference>
<evidence type="ECO:0000313" key="8">
    <source>
        <dbReference type="Proteomes" id="UP000011885"/>
    </source>
</evidence>
<dbReference type="InterPro" id="IPR013780">
    <property type="entry name" value="Glyco_hydro_b"/>
</dbReference>
<dbReference type="EMBL" id="ANOH01000150">
    <property type="protein sequence ID" value="EMI56407.1"/>
    <property type="molecule type" value="Genomic_DNA"/>
</dbReference>
<evidence type="ECO:0000256" key="1">
    <source>
        <dbReference type="ARBA" id="ARBA00022801"/>
    </source>
</evidence>
<keyword evidence="2" id="KW-0326">Glycosidase</keyword>
<dbReference type="InterPro" id="IPR014718">
    <property type="entry name" value="GH-type_carb-bd"/>
</dbReference>
<proteinExistence type="predicted"/>
<dbReference type="Gene3D" id="3.20.20.70">
    <property type="entry name" value="Aldolase class I"/>
    <property type="match status" value="1"/>
</dbReference>
<evidence type="ECO:0000259" key="6">
    <source>
        <dbReference type="Pfam" id="PF14509"/>
    </source>
</evidence>
<dbReference type="Pfam" id="PF14508">
    <property type="entry name" value="GH97_N"/>
    <property type="match status" value="1"/>
</dbReference>
<evidence type="ECO:0000313" key="7">
    <source>
        <dbReference type="EMBL" id="EMI56407.1"/>
    </source>
</evidence>
<dbReference type="InterPro" id="IPR029483">
    <property type="entry name" value="GH97_C"/>
</dbReference>
<feature type="chain" id="PRO_5004072899" evidence="3">
    <location>
        <begin position="25"/>
        <end position="668"/>
    </location>
</feature>
<organism evidence="7 8">
    <name type="scientific">Rhodopirellula sallentina SM41</name>
    <dbReference type="NCBI Taxonomy" id="1263870"/>
    <lineage>
        <taxon>Bacteria</taxon>
        <taxon>Pseudomonadati</taxon>
        <taxon>Planctomycetota</taxon>
        <taxon>Planctomycetia</taxon>
        <taxon>Pirellulales</taxon>
        <taxon>Pirellulaceae</taxon>
        <taxon>Rhodopirellula</taxon>
    </lineage>
</organism>
<dbReference type="InterPro" id="IPR013785">
    <property type="entry name" value="Aldolase_TIM"/>
</dbReference>
<dbReference type="InterPro" id="IPR019563">
    <property type="entry name" value="GH97_catalytic"/>
</dbReference>
<feature type="domain" description="Glycosyl-hydrolase 97 N-terminal" evidence="5">
    <location>
        <begin position="29"/>
        <end position="271"/>
    </location>
</feature>